<feature type="transmembrane region" description="Helical" evidence="1">
    <location>
        <begin position="31"/>
        <end position="49"/>
    </location>
</feature>
<evidence type="ECO:0000313" key="2">
    <source>
        <dbReference type="EMBL" id="HFW32785.1"/>
    </source>
</evidence>
<keyword evidence="1" id="KW-0812">Transmembrane</keyword>
<feature type="transmembrane region" description="Helical" evidence="1">
    <location>
        <begin position="96"/>
        <end position="119"/>
    </location>
</feature>
<comment type="caution">
    <text evidence="2">The sequence shown here is derived from an EMBL/GenBank/DDBJ whole genome shotgun (WGS) entry which is preliminary data.</text>
</comment>
<feature type="transmembrane region" description="Helical" evidence="1">
    <location>
        <begin position="61"/>
        <end position="84"/>
    </location>
</feature>
<name>A0A7C3RM08_ARCFL</name>
<keyword evidence="1" id="KW-1133">Transmembrane helix</keyword>
<evidence type="ECO:0000256" key="1">
    <source>
        <dbReference type="SAM" id="Phobius"/>
    </source>
</evidence>
<keyword evidence="1" id="KW-0472">Membrane</keyword>
<dbReference type="EMBL" id="DTLB01000045">
    <property type="protein sequence ID" value="HFW32785.1"/>
    <property type="molecule type" value="Genomic_DNA"/>
</dbReference>
<accession>A0A7C3RM08</accession>
<gene>
    <name evidence="2" type="ORF">ENW66_07565</name>
</gene>
<proteinExistence type="predicted"/>
<dbReference type="AlphaFoldDB" id="A0A7C3RM08"/>
<organism evidence="2">
    <name type="scientific">Archaeoglobus fulgidus</name>
    <dbReference type="NCBI Taxonomy" id="2234"/>
    <lineage>
        <taxon>Archaea</taxon>
        <taxon>Methanobacteriati</taxon>
        <taxon>Methanobacteriota</taxon>
        <taxon>Archaeoglobi</taxon>
        <taxon>Archaeoglobales</taxon>
        <taxon>Archaeoglobaceae</taxon>
        <taxon>Archaeoglobus</taxon>
    </lineage>
</organism>
<protein>
    <submittedName>
        <fullName evidence="2">Uncharacterized protein</fullName>
    </submittedName>
</protein>
<sequence length="127" mass="14146">MFLMWLSLMALIIAIILAILGFESAGYSMILPIFAFLYLTVLSFLKKASGYPRSVLKRIFATLYVTGFFLLVLSVSVLILSLIFYDSAASRGMLRLLHHIIFIGLIALGLSVLSIITAVRLDKMLRV</sequence>
<reference evidence="2" key="1">
    <citation type="journal article" date="2020" name="mSystems">
        <title>Genome- and Community-Level Interaction Insights into Carbon Utilization and Element Cycling Functions of Hydrothermarchaeota in Hydrothermal Sediment.</title>
        <authorList>
            <person name="Zhou Z."/>
            <person name="Liu Y."/>
            <person name="Xu W."/>
            <person name="Pan J."/>
            <person name="Luo Z.H."/>
            <person name="Li M."/>
        </authorList>
    </citation>
    <scope>NUCLEOTIDE SEQUENCE [LARGE SCALE GENOMIC DNA]</scope>
    <source>
        <strain evidence="2">SpSt-87</strain>
    </source>
</reference>